<evidence type="ECO:0000313" key="4">
    <source>
        <dbReference type="Proteomes" id="UP000249915"/>
    </source>
</evidence>
<evidence type="ECO:0000256" key="2">
    <source>
        <dbReference type="SAM" id="Phobius"/>
    </source>
</evidence>
<keyword evidence="2" id="KW-0472">Membrane</keyword>
<name>A0A2V4AWG3_9PSEU</name>
<dbReference type="GO" id="GO:0016209">
    <property type="term" value="F:antioxidant activity"/>
    <property type="evidence" value="ECO:0007669"/>
    <property type="project" value="InterPro"/>
</dbReference>
<dbReference type="InterPro" id="IPR013766">
    <property type="entry name" value="Thioredoxin_domain"/>
</dbReference>
<dbReference type="AlphaFoldDB" id="A0A2V4AWG3"/>
<sequence length="242" mass="25962">MSRSTATRRGRGRAPSRTPVRPARRPDPARRRDAIRAGAIVLLVVAGLVTLFIVYKSSSEPSAADGTTSATQGSSQYPFAVGNPGPGERAPGFELASSLGGTISLEDYRGKNVLVYFQEGLMCQPCWDQITDLERNAEKVKAAGVDTIVSITTDPVDLIARKTRDEGITTPVLSDPDLAVSRAYEANKYGMMGEERDGHSFILVGPDGTIRWRADYGGAPKYTMFLPTEALLADLTAGLSKP</sequence>
<dbReference type="InterPro" id="IPR000866">
    <property type="entry name" value="AhpC/TSA"/>
</dbReference>
<proteinExistence type="predicted"/>
<protein>
    <submittedName>
        <fullName evidence="3">Alkyl hydroperoxide reductase</fullName>
    </submittedName>
</protein>
<keyword evidence="4" id="KW-1185">Reference proteome</keyword>
<feature type="compositionally biased region" description="Polar residues" evidence="1">
    <location>
        <begin position="60"/>
        <end position="77"/>
    </location>
</feature>
<feature type="region of interest" description="Disordered" evidence="1">
    <location>
        <begin position="1"/>
        <end position="31"/>
    </location>
</feature>
<dbReference type="InterPro" id="IPR036249">
    <property type="entry name" value="Thioredoxin-like_sf"/>
</dbReference>
<dbReference type="RefSeq" id="WP_112282518.1">
    <property type="nucleotide sequence ID" value="NZ_MASW01000003.1"/>
</dbReference>
<evidence type="ECO:0000313" key="3">
    <source>
        <dbReference type="EMBL" id="PXY25389.1"/>
    </source>
</evidence>
<dbReference type="PANTHER" id="PTHR42852:SF13">
    <property type="entry name" value="PROTEIN DIPZ"/>
    <property type="match status" value="1"/>
</dbReference>
<feature type="transmembrane region" description="Helical" evidence="2">
    <location>
        <begin position="34"/>
        <end position="55"/>
    </location>
</feature>
<dbReference type="SUPFAM" id="SSF52833">
    <property type="entry name" value="Thioredoxin-like"/>
    <property type="match status" value="1"/>
</dbReference>
<dbReference type="InterPro" id="IPR050553">
    <property type="entry name" value="Thioredoxin_ResA/DsbE_sf"/>
</dbReference>
<dbReference type="EMBL" id="MASW01000003">
    <property type="protein sequence ID" value="PXY25389.1"/>
    <property type="molecule type" value="Genomic_DNA"/>
</dbReference>
<dbReference type="GO" id="GO:0016491">
    <property type="term" value="F:oxidoreductase activity"/>
    <property type="evidence" value="ECO:0007669"/>
    <property type="project" value="InterPro"/>
</dbReference>
<dbReference type="PANTHER" id="PTHR42852">
    <property type="entry name" value="THIOL:DISULFIDE INTERCHANGE PROTEIN DSBE"/>
    <property type="match status" value="1"/>
</dbReference>
<comment type="caution">
    <text evidence="3">The sequence shown here is derived from an EMBL/GenBank/DDBJ whole genome shotgun (WGS) entry which is preliminary data.</text>
</comment>
<evidence type="ECO:0000256" key="1">
    <source>
        <dbReference type="SAM" id="MobiDB-lite"/>
    </source>
</evidence>
<accession>A0A2V4AWG3</accession>
<gene>
    <name evidence="3" type="ORF">BAY60_18605</name>
</gene>
<keyword evidence="2" id="KW-0812">Transmembrane</keyword>
<dbReference type="OrthoDB" id="9151585at2"/>
<feature type="compositionally biased region" description="Basic residues" evidence="1">
    <location>
        <begin position="1"/>
        <end position="14"/>
    </location>
</feature>
<reference evidence="3 4" key="1">
    <citation type="submission" date="2016-07" db="EMBL/GenBank/DDBJ databases">
        <title>Draft genome sequence of Prauserella muralis DSM 45305, isolated from a mould-covered wall in an indoor environment.</title>
        <authorList>
            <person name="Ruckert C."/>
            <person name="Albersmeier A."/>
            <person name="Jiang C.-L."/>
            <person name="Jiang Y."/>
            <person name="Kalinowski J."/>
            <person name="Schneider O."/>
            <person name="Winkler A."/>
            <person name="Zotchev S.B."/>
        </authorList>
    </citation>
    <scope>NUCLEOTIDE SEQUENCE [LARGE SCALE GENOMIC DNA]</scope>
    <source>
        <strain evidence="3 4">DSM 45305</strain>
    </source>
</reference>
<keyword evidence="2" id="KW-1133">Transmembrane helix</keyword>
<organism evidence="3 4">
    <name type="scientific">Prauserella muralis</name>
    <dbReference type="NCBI Taxonomy" id="588067"/>
    <lineage>
        <taxon>Bacteria</taxon>
        <taxon>Bacillati</taxon>
        <taxon>Actinomycetota</taxon>
        <taxon>Actinomycetes</taxon>
        <taxon>Pseudonocardiales</taxon>
        <taxon>Pseudonocardiaceae</taxon>
        <taxon>Prauserella</taxon>
    </lineage>
</organism>
<dbReference type="PROSITE" id="PS51352">
    <property type="entry name" value="THIOREDOXIN_2"/>
    <property type="match status" value="1"/>
</dbReference>
<dbReference type="Pfam" id="PF00578">
    <property type="entry name" value="AhpC-TSA"/>
    <property type="match status" value="1"/>
</dbReference>
<feature type="region of interest" description="Disordered" evidence="1">
    <location>
        <begin position="60"/>
        <end position="88"/>
    </location>
</feature>
<dbReference type="Gene3D" id="3.40.30.10">
    <property type="entry name" value="Glutaredoxin"/>
    <property type="match status" value="1"/>
</dbReference>
<dbReference type="Proteomes" id="UP000249915">
    <property type="component" value="Unassembled WGS sequence"/>
</dbReference>